<evidence type="ECO:0000256" key="3">
    <source>
        <dbReference type="ARBA" id="ARBA00022692"/>
    </source>
</evidence>
<organism evidence="9 10">
    <name type="scientific">Flagellimonas iocasae</name>
    <dbReference type="NCBI Taxonomy" id="2055905"/>
    <lineage>
        <taxon>Bacteria</taxon>
        <taxon>Pseudomonadati</taxon>
        <taxon>Bacteroidota</taxon>
        <taxon>Flavobacteriia</taxon>
        <taxon>Flavobacteriales</taxon>
        <taxon>Flavobacteriaceae</taxon>
        <taxon>Flagellimonas</taxon>
    </lineage>
</organism>
<feature type="transmembrane region" description="Helical" evidence="6">
    <location>
        <begin position="400"/>
        <end position="419"/>
    </location>
</feature>
<dbReference type="InterPro" id="IPR004477">
    <property type="entry name" value="ComEC_N"/>
</dbReference>
<feature type="transmembrane region" description="Helical" evidence="6">
    <location>
        <begin position="298"/>
        <end position="314"/>
    </location>
</feature>
<feature type="domain" description="ComEC/Rec2-related protein" evidence="7">
    <location>
        <begin position="243"/>
        <end position="507"/>
    </location>
</feature>
<feature type="transmembrane region" description="Helical" evidence="6">
    <location>
        <begin position="12"/>
        <end position="37"/>
    </location>
</feature>
<protein>
    <submittedName>
        <fullName evidence="9">ComEC/Rec2 family competence protein</fullName>
    </submittedName>
</protein>
<feature type="transmembrane region" description="Helical" evidence="6">
    <location>
        <begin position="43"/>
        <end position="59"/>
    </location>
</feature>
<feature type="transmembrane region" description="Helical" evidence="6">
    <location>
        <begin position="359"/>
        <end position="380"/>
    </location>
</feature>
<dbReference type="NCBIfam" id="TIGR00360">
    <property type="entry name" value="ComEC_N-term"/>
    <property type="match status" value="1"/>
</dbReference>
<sequence>MELRLCEGHAYPLVRLFNFVSVKLCLCLITGIILGFYFGVAPLFPLLAMLIFFPLLFWFHKKQSREGFPFFEVSMVLTTILLGMFVVAMAMGNTLENHYSNRDLNKEKVWHLKVREALKPNPYSQRYVAQVITLDEEASTGKILLSLPVDSIDSKLKVDDEIFVFSSVEAIRPPLNPHQFNYKDYLRKQAIYHQIRVSNDAFSIDKNQSTTLLGLAAKAREHIISKLKKERFGPEELSVIQALLLGQRDDISESTYNDYKNAGAVHILAVSGLHVGILLLLLQFLLSPLERFSKGKTVKLLMVVLLLWGYAFVAGLSPSIVRAVTMFTFLAYAMYLNRPTNSFNIIALSMLFILLIKPLFLFQVGFQMSYAAVFAIVWIYPKLQKFWFPNNIIVRKTWQLLSVSIAAQLGVLPISLFYFHQFPALFFISNLLIIPFLGLILGIGILIIVLSLINQLPIFLVDSYDWVIGVMNAVVSWVARQEGFIIKDIPFDSVQLVLGYFTIILIVGFLSRPKRKTALVLFAGIVALQGWAIWKQFQLKNKESLILAHKSRNTILLHQTGNVLNVFAQDTSNVDRIANDYSVAEHVKALTKNQIQNSYNINQKKLYVMDSLGFYPIEQDLDFLLLTQSPKINFERLLDSVRPKMVLADGSSYKSYVERWKVTCAQKEIPFHYTGEKGYYDFSELIR</sequence>
<dbReference type="Proteomes" id="UP001597342">
    <property type="component" value="Unassembled WGS sequence"/>
</dbReference>
<dbReference type="PANTHER" id="PTHR30619">
    <property type="entry name" value="DNA INTERNALIZATION/COMPETENCE PROTEIN COMEC/REC2"/>
    <property type="match status" value="1"/>
</dbReference>
<dbReference type="PANTHER" id="PTHR30619:SF1">
    <property type="entry name" value="RECOMBINATION PROTEIN 2"/>
    <property type="match status" value="1"/>
</dbReference>
<reference evidence="10" key="1">
    <citation type="journal article" date="2019" name="Int. J. Syst. Evol. Microbiol.">
        <title>The Global Catalogue of Microorganisms (GCM) 10K type strain sequencing project: providing services to taxonomists for standard genome sequencing and annotation.</title>
        <authorList>
            <consortium name="The Broad Institute Genomics Platform"/>
            <consortium name="The Broad Institute Genome Sequencing Center for Infectious Disease"/>
            <person name="Wu L."/>
            <person name="Ma J."/>
        </authorList>
    </citation>
    <scope>NUCLEOTIDE SEQUENCE [LARGE SCALE GENOMIC DNA]</scope>
    <source>
        <strain evidence="10">JCM 3389</strain>
    </source>
</reference>
<accession>A0ABW4XX88</accession>
<name>A0ABW4XX88_9FLAO</name>
<keyword evidence="3 6" id="KW-0812">Transmembrane</keyword>
<gene>
    <name evidence="9" type="ORF">ACFSJE_08005</name>
</gene>
<feature type="transmembrane region" description="Helical" evidence="6">
    <location>
        <begin position="517"/>
        <end position="534"/>
    </location>
</feature>
<feature type="transmembrane region" description="Helical" evidence="6">
    <location>
        <begin position="459"/>
        <end position="479"/>
    </location>
</feature>
<evidence type="ECO:0000313" key="9">
    <source>
        <dbReference type="EMBL" id="MFD2099710.1"/>
    </source>
</evidence>
<evidence type="ECO:0000259" key="8">
    <source>
        <dbReference type="Pfam" id="PF13567"/>
    </source>
</evidence>
<keyword evidence="2" id="KW-1003">Cell membrane</keyword>
<proteinExistence type="predicted"/>
<dbReference type="RefSeq" id="WP_379830466.1">
    <property type="nucleotide sequence ID" value="NZ_JBHUHU010000003.1"/>
</dbReference>
<feature type="transmembrane region" description="Helical" evidence="6">
    <location>
        <begin position="71"/>
        <end position="92"/>
    </location>
</feature>
<evidence type="ECO:0000256" key="6">
    <source>
        <dbReference type="SAM" id="Phobius"/>
    </source>
</evidence>
<evidence type="ECO:0000313" key="10">
    <source>
        <dbReference type="Proteomes" id="UP001597342"/>
    </source>
</evidence>
<dbReference type="InterPro" id="IPR052159">
    <property type="entry name" value="Competence_DNA_uptake"/>
</dbReference>
<dbReference type="Pfam" id="PF13567">
    <property type="entry name" value="DUF4131"/>
    <property type="match status" value="1"/>
</dbReference>
<dbReference type="InterPro" id="IPR025405">
    <property type="entry name" value="DUF4131"/>
</dbReference>
<dbReference type="Pfam" id="PF03772">
    <property type="entry name" value="Competence"/>
    <property type="match status" value="1"/>
</dbReference>
<comment type="subcellular location">
    <subcellularLocation>
        <location evidence="1">Cell membrane</location>
        <topology evidence="1">Multi-pass membrane protein</topology>
    </subcellularLocation>
</comment>
<evidence type="ECO:0000256" key="1">
    <source>
        <dbReference type="ARBA" id="ARBA00004651"/>
    </source>
</evidence>
<keyword evidence="5 6" id="KW-0472">Membrane</keyword>
<evidence type="ECO:0000259" key="7">
    <source>
        <dbReference type="Pfam" id="PF03772"/>
    </source>
</evidence>
<comment type="caution">
    <text evidence="9">The sequence shown here is derived from an EMBL/GenBank/DDBJ whole genome shotgun (WGS) entry which is preliminary data.</text>
</comment>
<feature type="domain" description="DUF4131" evidence="8">
    <location>
        <begin position="41"/>
        <end position="198"/>
    </location>
</feature>
<feature type="transmembrane region" description="Helical" evidence="6">
    <location>
        <begin position="491"/>
        <end position="511"/>
    </location>
</feature>
<evidence type="ECO:0000256" key="2">
    <source>
        <dbReference type="ARBA" id="ARBA00022475"/>
    </source>
</evidence>
<keyword evidence="10" id="KW-1185">Reference proteome</keyword>
<feature type="transmembrane region" description="Helical" evidence="6">
    <location>
        <begin position="431"/>
        <end position="453"/>
    </location>
</feature>
<evidence type="ECO:0000256" key="4">
    <source>
        <dbReference type="ARBA" id="ARBA00022989"/>
    </source>
</evidence>
<dbReference type="EMBL" id="JBHUHU010000003">
    <property type="protein sequence ID" value="MFD2099710.1"/>
    <property type="molecule type" value="Genomic_DNA"/>
</dbReference>
<feature type="transmembrane region" description="Helical" evidence="6">
    <location>
        <begin position="264"/>
        <end position="286"/>
    </location>
</feature>
<keyword evidence="4 6" id="KW-1133">Transmembrane helix</keyword>
<evidence type="ECO:0000256" key="5">
    <source>
        <dbReference type="ARBA" id="ARBA00023136"/>
    </source>
</evidence>